<name>A6TQ44_ALKMQ</name>
<dbReference type="EMBL" id="CP000724">
    <property type="protein sequence ID" value="ABR48312.1"/>
    <property type="molecule type" value="Genomic_DNA"/>
</dbReference>
<dbReference type="eggNOG" id="COG4924">
    <property type="taxonomic scope" value="Bacteria"/>
</dbReference>
<gene>
    <name evidence="2" type="ordered locus">Amet_2153</name>
</gene>
<keyword evidence="3" id="KW-1185">Reference proteome</keyword>
<dbReference type="STRING" id="293826.Amet_2153"/>
<dbReference type="SUPFAM" id="SSF56726">
    <property type="entry name" value="DNA topoisomerase IV, alpha subunit"/>
    <property type="match status" value="1"/>
</dbReference>
<sequence length="401" mass="47189">MKNYKKMILNHLVDKYEKSSLYRGDNKVNVTIGMTINKKNLSDYFNEWDYTLKKEINEQALSLQEEALIEIQWKKFQEGNILDKLKLNIESLDRVYEVLKRQPKSQLENDVGTIVMGYCDRTDWLGDFARDMKEKLVQKGSIKKYLDIEDRVEVKDVFMALDQIRAQTDEIPKRVFSIRVFSDSKRFERVESKVVRIMRDYGPYEVDMDILAEENIIQNPSYVFLKGKAVLLCNEETINLEKVDGEIGLGAGLIDNLSFKTIDAKRVLTIENLTTFHCYEPKDELVIYLGGYHNATRRRLLKKIHGFNPDLAFYHWGDIDLGGFRILNHLRNKTGINVKSYRMDRETLEMYKNHTKKIKSEQYSGELTKLLENEEYIEFHEVIRYMIENNMILEQEALDIG</sequence>
<reference evidence="3" key="1">
    <citation type="journal article" date="2016" name="Genome Announc.">
        <title>Complete genome sequence of Alkaliphilus metalliredigens strain QYMF, an alkaliphilic and metal-reducing bacterium isolated from borax-contaminated leachate ponds.</title>
        <authorList>
            <person name="Hwang C."/>
            <person name="Copeland A."/>
            <person name="Lucas S."/>
            <person name="Lapidus A."/>
            <person name="Barry K."/>
            <person name="Detter J.C."/>
            <person name="Glavina Del Rio T."/>
            <person name="Hammon N."/>
            <person name="Israni S."/>
            <person name="Dalin E."/>
            <person name="Tice H."/>
            <person name="Pitluck S."/>
            <person name="Chertkov O."/>
            <person name="Brettin T."/>
            <person name="Bruce D."/>
            <person name="Han C."/>
            <person name="Schmutz J."/>
            <person name="Larimer F."/>
            <person name="Land M.L."/>
            <person name="Hauser L."/>
            <person name="Kyrpides N."/>
            <person name="Mikhailova N."/>
            <person name="Ye Q."/>
            <person name="Zhou J."/>
            <person name="Richardson P."/>
            <person name="Fields M.W."/>
        </authorList>
    </citation>
    <scope>NUCLEOTIDE SEQUENCE [LARGE SCALE GENOMIC DNA]</scope>
    <source>
        <strain evidence="3">QYMF</strain>
    </source>
</reference>
<organism evidence="2 3">
    <name type="scientific">Alkaliphilus metalliredigens (strain QYMF)</name>
    <dbReference type="NCBI Taxonomy" id="293826"/>
    <lineage>
        <taxon>Bacteria</taxon>
        <taxon>Bacillati</taxon>
        <taxon>Bacillota</taxon>
        <taxon>Clostridia</taxon>
        <taxon>Peptostreptococcales</taxon>
        <taxon>Natronincolaceae</taxon>
        <taxon>Alkaliphilus</taxon>
    </lineage>
</organism>
<proteinExistence type="predicted"/>
<dbReference type="Pfam" id="PF09983">
    <property type="entry name" value="JetD_C"/>
    <property type="match status" value="1"/>
</dbReference>
<accession>A6TQ44</accession>
<dbReference type="Gene3D" id="3.40.1360.10">
    <property type="match status" value="1"/>
</dbReference>
<feature type="domain" description="Wadjet protein JetD C-terminal" evidence="1">
    <location>
        <begin position="256"/>
        <end position="400"/>
    </location>
</feature>
<dbReference type="GO" id="GO:0003677">
    <property type="term" value="F:DNA binding"/>
    <property type="evidence" value="ECO:0007669"/>
    <property type="project" value="InterPro"/>
</dbReference>
<dbReference type="InterPro" id="IPR024534">
    <property type="entry name" value="JetD_C"/>
</dbReference>
<protein>
    <recommendedName>
        <fullName evidence="1">Wadjet protein JetD C-terminal domain-containing protein</fullName>
    </recommendedName>
</protein>
<evidence type="ECO:0000259" key="1">
    <source>
        <dbReference type="Pfam" id="PF09983"/>
    </source>
</evidence>
<dbReference type="Proteomes" id="UP000001572">
    <property type="component" value="Chromosome"/>
</dbReference>
<evidence type="ECO:0000313" key="3">
    <source>
        <dbReference type="Proteomes" id="UP000001572"/>
    </source>
</evidence>
<dbReference type="RefSeq" id="WP_012063289.1">
    <property type="nucleotide sequence ID" value="NC_009633.1"/>
</dbReference>
<dbReference type="OrthoDB" id="186173at2"/>
<dbReference type="HOGENOM" id="CLU_054915_2_0_9"/>
<dbReference type="GO" id="GO:0005694">
    <property type="term" value="C:chromosome"/>
    <property type="evidence" value="ECO:0007669"/>
    <property type="project" value="InterPro"/>
</dbReference>
<evidence type="ECO:0000313" key="2">
    <source>
        <dbReference type="EMBL" id="ABR48312.1"/>
    </source>
</evidence>
<dbReference type="InterPro" id="IPR036078">
    <property type="entry name" value="Spo11/TopoVI_A_sf"/>
</dbReference>
<dbReference type="AlphaFoldDB" id="A6TQ44"/>
<dbReference type="KEGG" id="amt:Amet_2153"/>